<accession>A0A090QR12</accession>
<keyword evidence="1" id="KW-0119">Carbohydrate metabolism</keyword>
<dbReference type="Pfam" id="PF00480">
    <property type="entry name" value="ROK"/>
    <property type="match status" value="1"/>
</dbReference>
<gene>
    <name evidence="2" type="ORF">JCM19237_436</name>
</gene>
<keyword evidence="2" id="KW-0418">Kinase</keyword>
<name>A0A090QR12_9GAMM</name>
<dbReference type="GO" id="GO:0009384">
    <property type="term" value="F:N-acylmannosamine kinase activity"/>
    <property type="evidence" value="ECO:0007669"/>
    <property type="project" value="UniProtKB-EC"/>
</dbReference>
<keyword evidence="2" id="KW-0808">Transferase</keyword>
<reference evidence="2 3" key="1">
    <citation type="journal article" date="2014" name="Genome Announc.">
        <title>Draft Genome Sequences of Two Vibrionaceae Species, Vibrio ponticus C121 and Photobacterium aphoticum C119, Isolated as Coral Reef Microbiota.</title>
        <authorList>
            <person name="Al-saari N."/>
            <person name="Meirelles P.M."/>
            <person name="Mino S."/>
            <person name="Suda W."/>
            <person name="Oshima K."/>
            <person name="Hattori M."/>
            <person name="Ohkuma M."/>
            <person name="Thompson F.L."/>
            <person name="Gomez-Gil B."/>
            <person name="Sawabe T."/>
            <person name="Sawabe T."/>
        </authorList>
    </citation>
    <scope>NUCLEOTIDE SEQUENCE [LARGE SCALE GENOMIC DNA]</scope>
    <source>
        <strain evidence="2 3">JCM 19237</strain>
    </source>
</reference>
<dbReference type="PANTHER" id="PTHR18964">
    <property type="entry name" value="ROK (REPRESSOR, ORF, KINASE) FAMILY"/>
    <property type="match status" value="1"/>
</dbReference>
<dbReference type="EC" id="2.7.1.60" evidence="2"/>
<dbReference type="InterPro" id="IPR000600">
    <property type="entry name" value="ROK"/>
</dbReference>
<organism evidence="2 3">
    <name type="scientific">Photobacterium aphoticum</name>
    <dbReference type="NCBI Taxonomy" id="754436"/>
    <lineage>
        <taxon>Bacteria</taxon>
        <taxon>Pseudomonadati</taxon>
        <taxon>Pseudomonadota</taxon>
        <taxon>Gammaproteobacteria</taxon>
        <taxon>Vibrionales</taxon>
        <taxon>Vibrionaceae</taxon>
        <taxon>Photobacterium</taxon>
    </lineage>
</organism>
<comment type="caution">
    <text evidence="2">The sequence shown here is derived from an EMBL/GenBank/DDBJ whole genome shotgun (WGS) entry which is preliminary data.</text>
</comment>
<dbReference type="Gene3D" id="3.30.420.40">
    <property type="match status" value="2"/>
</dbReference>
<evidence type="ECO:0000313" key="3">
    <source>
        <dbReference type="Proteomes" id="UP000029227"/>
    </source>
</evidence>
<dbReference type="Proteomes" id="UP000029227">
    <property type="component" value="Unassembled WGS sequence"/>
</dbReference>
<evidence type="ECO:0000313" key="2">
    <source>
        <dbReference type="EMBL" id="GAL05346.1"/>
    </source>
</evidence>
<dbReference type="InterPro" id="IPR049874">
    <property type="entry name" value="ROK_cs"/>
</dbReference>
<dbReference type="GO" id="GO:0019262">
    <property type="term" value="P:N-acetylneuraminate catabolic process"/>
    <property type="evidence" value="ECO:0007669"/>
    <property type="project" value="TreeGrafter"/>
</dbReference>
<protein>
    <submittedName>
        <fullName evidence="2">N-acetylmannosamine kinase</fullName>
        <ecNumber evidence="2">2.7.1.60</ecNumber>
    </submittedName>
</protein>
<dbReference type="InterPro" id="IPR043129">
    <property type="entry name" value="ATPase_NBD"/>
</dbReference>
<dbReference type="STRING" id="754436.JCM19237_436"/>
<evidence type="ECO:0000256" key="1">
    <source>
        <dbReference type="ARBA" id="ARBA00023277"/>
    </source>
</evidence>
<proteinExistence type="predicted"/>
<dbReference type="SUPFAM" id="SSF53067">
    <property type="entry name" value="Actin-like ATPase domain"/>
    <property type="match status" value="1"/>
</dbReference>
<dbReference type="eggNOG" id="COG1940">
    <property type="taxonomic scope" value="Bacteria"/>
</dbReference>
<sequence length="154" mass="15901">MAVASTGIIDHGILTALNPKNLGGLDHYPLQAVIAEITRLPVTVINDAQAAAWAEYQVLPEQVANMAFVTVSTGVGAGVVINHALHTGRHGIAGHAGHMLADPHGPRCGCGRTGCVEAIASGTAIGVAGQAHWAKTALVKLCMNITCREMNAPW</sequence>
<dbReference type="PROSITE" id="PS01125">
    <property type="entry name" value="ROK"/>
    <property type="match status" value="1"/>
</dbReference>
<dbReference type="EMBL" id="BBMN01000007">
    <property type="protein sequence ID" value="GAL05346.1"/>
    <property type="molecule type" value="Genomic_DNA"/>
</dbReference>
<dbReference type="AlphaFoldDB" id="A0A090QR12"/>
<dbReference type="PANTHER" id="PTHR18964:SF169">
    <property type="entry name" value="N-ACETYLMANNOSAMINE KINASE"/>
    <property type="match status" value="1"/>
</dbReference>